<dbReference type="PANTHER" id="PTHR43795">
    <property type="entry name" value="BIFUNCTIONAL ASPARTATE AMINOTRANSFERASE AND GLUTAMATE/ASPARTATE-PREPHENATE AMINOTRANSFERASE-RELATED"/>
    <property type="match status" value="1"/>
</dbReference>
<gene>
    <name evidence="3" type="ORF">KDA27_19565</name>
</gene>
<dbReference type="GO" id="GO:0006520">
    <property type="term" value="P:amino acid metabolic process"/>
    <property type="evidence" value="ECO:0007669"/>
    <property type="project" value="TreeGrafter"/>
</dbReference>
<dbReference type="InterPro" id="IPR015424">
    <property type="entry name" value="PyrdxlP-dep_Trfase"/>
</dbReference>
<dbReference type="InterPro" id="IPR004839">
    <property type="entry name" value="Aminotransferase_I/II_large"/>
</dbReference>
<keyword evidence="3" id="KW-0808">Transferase</keyword>
<dbReference type="GO" id="GO:0030170">
    <property type="term" value="F:pyridoxal phosphate binding"/>
    <property type="evidence" value="ECO:0007669"/>
    <property type="project" value="InterPro"/>
</dbReference>
<dbReference type="EMBL" id="JAGQHS010000135">
    <property type="protein sequence ID" value="MCA9758000.1"/>
    <property type="molecule type" value="Genomic_DNA"/>
</dbReference>
<feature type="domain" description="Aminotransferase class I/classII large" evidence="2">
    <location>
        <begin position="72"/>
        <end position="404"/>
    </location>
</feature>
<proteinExistence type="predicted"/>
<dbReference type="InterPro" id="IPR015421">
    <property type="entry name" value="PyrdxlP-dep_Trfase_major"/>
</dbReference>
<keyword evidence="3" id="KW-0032">Aminotransferase</keyword>
<dbReference type="Gene3D" id="3.90.1150.10">
    <property type="entry name" value="Aspartate Aminotransferase, domain 1"/>
    <property type="match status" value="1"/>
</dbReference>
<sequence>MKPPISKRGRQLLDTPPMAPYIHEHFARSEAPWHPVDRPDGYIALCIAENSRRTSDFLSRVARYGDVPEAVLGYDMMIGNLEFRQNLAAFLSRSFLGTSVVAENLAVLAGAGSILEILFYAIADPGDGVLVPTPSYAGFWADLETRDQLRILPIDTASDDDFVLTTAHLDAAVEHADRPIRALLFTNPDNPLGRVASMEQLQELRDWAEAKRVHLILDEIYALTVFGDRPFVSGASLPGGLGEFVHIVWAFSKDFGASGLRCGVLVSGNEEILAALNELGYWAACSGHTQHLLSRFVSDEHSVDEYVREMRQDLSETHAAVIEELRSAGIPHIPAEAAFFLLLDMRAFLDEASFAAEDRLWRKLLEETNVNLTPGSACRIAEPGFFRLCYAGVTLDAVRTAIARVGRLSSRYWVGPLDGVDDYTSAAFADDE</sequence>
<dbReference type="InterPro" id="IPR050478">
    <property type="entry name" value="Ethylene_sulfur-biosynth"/>
</dbReference>
<dbReference type="InterPro" id="IPR015422">
    <property type="entry name" value="PyrdxlP-dep_Trfase_small"/>
</dbReference>
<comment type="caution">
    <text evidence="3">The sequence shown here is derived from an EMBL/GenBank/DDBJ whole genome shotgun (WGS) entry which is preliminary data.</text>
</comment>
<dbReference type="Gene3D" id="3.40.640.10">
    <property type="entry name" value="Type I PLP-dependent aspartate aminotransferase-like (Major domain)"/>
    <property type="match status" value="1"/>
</dbReference>
<reference evidence="3" key="2">
    <citation type="journal article" date="2021" name="Microbiome">
        <title>Successional dynamics and alternative stable states in a saline activated sludge microbial community over 9 years.</title>
        <authorList>
            <person name="Wang Y."/>
            <person name="Ye J."/>
            <person name="Ju F."/>
            <person name="Liu L."/>
            <person name="Boyd J.A."/>
            <person name="Deng Y."/>
            <person name="Parks D.H."/>
            <person name="Jiang X."/>
            <person name="Yin X."/>
            <person name="Woodcroft B.J."/>
            <person name="Tyson G.W."/>
            <person name="Hugenholtz P."/>
            <person name="Polz M.F."/>
            <person name="Zhang T."/>
        </authorList>
    </citation>
    <scope>NUCLEOTIDE SEQUENCE</scope>
    <source>
        <strain evidence="3">HKST-UBA02</strain>
    </source>
</reference>
<dbReference type="GO" id="GO:0008483">
    <property type="term" value="F:transaminase activity"/>
    <property type="evidence" value="ECO:0007669"/>
    <property type="project" value="UniProtKB-KW"/>
</dbReference>
<dbReference type="AlphaFoldDB" id="A0A956SEW8"/>
<accession>A0A956SEW8</accession>
<evidence type="ECO:0000259" key="2">
    <source>
        <dbReference type="Pfam" id="PF00155"/>
    </source>
</evidence>
<keyword evidence="1" id="KW-0663">Pyridoxal phosphate</keyword>
<organism evidence="3 4">
    <name type="scientific">Eiseniibacteriota bacterium</name>
    <dbReference type="NCBI Taxonomy" id="2212470"/>
    <lineage>
        <taxon>Bacteria</taxon>
        <taxon>Candidatus Eiseniibacteriota</taxon>
    </lineage>
</organism>
<dbReference type="SUPFAM" id="SSF53383">
    <property type="entry name" value="PLP-dependent transferases"/>
    <property type="match status" value="1"/>
</dbReference>
<dbReference type="PANTHER" id="PTHR43795:SF39">
    <property type="entry name" value="AMINOTRANSFERASE CLASS I_CLASSII DOMAIN-CONTAINING PROTEIN"/>
    <property type="match status" value="1"/>
</dbReference>
<name>A0A956SEW8_UNCEI</name>
<evidence type="ECO:0000313" key="4">
    <source>
        <dbReference type="Proteomes" id="UP000739538"/>
    </source>
</evidence>
<dbReference type="Pfam" id="PF00155">
    <property type="entry name" value="Aminotran_1_2"/>
    <property type="match status" value="1"/>
</dbReference>
<reference evidence="3" key="1">
    <citation type="submission" date="2020-04" db="EMBL/GenBank/DDBJ databases">
        <authorList>
            <person name="Zhang T."/>
        </authorList>
    </citation>
    <scope>NUCLEOTIDE SEQUENCE</scope>
    <source>
        <strain evidence="3">HKST-UBA02</strain>
    </source>
</reference>
<evidence type="ECO:0000256" key="1">
    <source>
        <dbReference type="ARBA" id="ARBA00022898"/>
    </source>
</evidence>
<dbReference type="CDD" id="cd00609">
    <property type="entry name" value="AAT_like"/>
    <property type="match status" value="1"/>
</dbReference>
<evidence type="ECO:0000313" key="3">
    <source>
        <dbReference type="EMBL" id="MCA9758000.1"/>
    </source>
</evidence>
<protein>
    <submittedName>
        <fullName evidence="3">Aminotransferase class I/II-fold pyridoxal phosphate-dependent enzyme</fullName>
    </submittedName>
</protein>
<dbReference type="Proteomes" id="UP000739538">
    <property type="component" value="Unassembled WGS sequence"/>
</dbReference>
<dbReference type="PRINTS" id="PR00753">
    <property type="entry name" value="ACCSYNTHASE"/>
</dbReference>